<dbReference type="Proteomes" id="UP001279734">
    <property type="component" value="Unassembled WGS sequence"/>
</dbReference>
<dbReference type="PANTHER" id="PTHR13690:SF86">
    <property type="entry name" value="TRANSCRIPTION FACTOR VIP1"/>
    <property type="match status" value="1"/>
</dbReference>
<feature type="compositionally biased region" description="Polar residues" evidence="7">
    <location>
        <begin position="265"/>
        <end position="282"/>
    </location>
</feature>
<feature type="compositionally biased region" description="Polar residues" evidence="7">
    <location>
        <begin position="311"/>
        <end position="321"/>
    </location>
</feature>
<evidence type="ECO:0000313" key="10">
    <source>
        <dbReference type="Proteomes" id="UP001279734"/>
    </source>
</evidence>
<keyword evidence="10" id="KW-1185">Reference proteome</keyword>
<keyword evidence="2" id="KW-0805">Transcription regulation</keyword>
<dbReference type="EMBL" id="BSYO01000040">
    <property type="protein sequence ID" value="GMH31647.1"/>
    <property type="molecule type" value="Genomic_DNA"/>
</dbReference>
<dbReference type="InterPro" id="IPR004827">
    <property type="entry name" value="bZIP"/>
</dbReference>
<evidence type="ECO:0000259" key="8">
    <source>
        <dbReference type="PROSITE" id="PS50217"/>
    </source>
</evidence>
<dbReference type="FunFam" id="1.20.5.170:FF:000083">
    <property type="entry name" value="Transcription factor VIP1"/>
    <property type="match status" value="1"/>
</dbReference>
<dbReference type="GO" id="GO:0005634">
    <property type="term" value="C:nucleus"/>
    <property type="evidence" value="ECO:0007669"/>
    <property type="project" value="UniProtKB-SubCell"/>
</dbReference>
<evidence type="ECO:0000256" key="3">
    <source>
        <dbReference type="ARBA" id="ARBA00023125"/>
    </source>
</evidence>
<comment type="subcellular location">
    <subcellularLocation>
        <location evidence="1">Nucleus</location>
    </subcellularLocation>
</comment>
<dbReference type="InterPro" id="IPR044759">
    <property type="entry name" value="bZIP_RF2"/>
</dbReference>
<evidence type="ECO:0000313" key="9">
    <source>
        <dbReference type="EMBL" id="GMH31647.1"/>
    </source>
</evidence>
<evidence type="ECO:0000256" key="6">
    <source>
        <dbReference type="SAM" id="Coils"/>
    </source>
</evidence>
<proteinExistence type="predicted"/>
<keyword evidence="6" id="KW-0175">Coiled coil</keyword>
<dbReference type="SMART" id="SM00338">
    <property type="entry name" value="BRLZ"/>
    <property type="match status" value="1"/>
</dbReference>
<keyword evidence="5" id="KW-0539">Nucleus</keyword>
<feature type="domain" description="BZIP" evidence="8">
    <location>
        <begin position="165"/>
        <end position="228"/>
    </location>
</feature>
<keyword evidence="3" id="KW-0238">DNA-binding</keyword>
<evidence type="ECO:0000256" key="7">
    <source>
        <dbReference type="SAM" id="MobiDB-lite"/>
    </source>
</evidence>
<dbReference type="AlphaFoldDB" id="A0AAD3Y6M5"/>
<accession>A0AAD3Y6M5</accession>
<protein>
    <recommendedName>
        <fullName evidence="8">BZIP domain-containing protein</fullName>
    </recommendedName>
</protein>
<dbReference type="GO" id="GO:0003677">
    <property type="term" value="F:DNA binding"/>
    <property type="evidence" value="ECO:0007669"/>
    <property type="project" value="UniProtKB-KW"/>
</dbReference>
<dbReference type="CDD" id="cd14703">
    <property type="entry name" value="bZIP_plant_RF2"/>
    <property type="match status" value="1"/>
</dbReference>
<reference evidence="9" key="1">
    <citation type="submission" date="2023-05" db="EMBL/GenBank/DDBJ databases">
        <title>Nepenthes gracilis genome sequencing.</title>
        <authorList>
            <person name="Fukushima K."/>
        </authorList>
    </citation>
    <scope>NUCLEOTIDE SEQUENCE</scope>
    <source>
        <strain evidence="9">SING2019-196</strain>
    </source>
</reference>
<sequence>MGGLFPCAIDIDQLPETPQRGGRHRRAHSDTSFRLPDDLLFDVSDTDNFKLSALDIPVVDGCFPMSVDSSRSDESSTNKPPGPTCHLRSLSMDADFFDDLSFGMAVGGGDDSGGGKAAVVGEKRMGEKHRHSSSMDGLATSFEADSEGIKKATTPEKLAELALIDPKRAKRILANRQSAARSKERKLHYTSELERKVQTLQTEATTLSAQVTLLQRDTTGLTAENRELKLRLQALEQQAQLRDALNEALREEVQRLRIATGENPPISSNAMNRRLPSQFSLNPQGGKQTHQQQQQPPHPFDIAQPPAANRTELQGFNQRVQ</sequence>
<organism evidence="9 10">
    <name type="scientific">Nepenthes gracilis</name>
    <name type="common">Slender pitcher plant</name>
    <dbReference type="NCBI Taxonomy" id="150966"/>
    <lineage>
        <taxon>Eukaryota</taxon>
        <taxon>Viridiplantae</taxon>
        <taxon>Streptophyta</taxon>
        <taxon>Embryophyta</taxon>
        <taxon>Tracheophyta</taxon>
        <taxon>Spermatophyta</taxon>
        <taxon>Magnoliopsida</taxon>
        <taxon>eudicotyledons</taxon>
        <taxon>Gunneridae</taxon>
        <taxon>Pentapetalae</taxon>
        <taxon>Caryophyllales</taxon>
        <taxon>Nepenthaceae</taxon>
        <taxon>Nepenthes</taxon>
    </lineage>
</organism>
<feature type="compositionally biased region" description="Low complexity" evidence="7">
    <location>
        <begin position="283"/>
        <end position="295"/>
    </location>
</feature>
<feature type="coiled-coil region" evidence="6">
    <location>
        <begin position="190"/>
        <end position="255"/>
    </location>
</feature>
<keyword evidence="4" id="KW-0804">Transcription</keyword>
<evidence type="ECO:0000256" key="2">
    <source>
        <dbReference type="ARBA" id="ARBA00023015"/>
    </source>
</evidence>
<dbReference type="Gene3D" id="1.20.5.170">
    <property type="match status" value="1"/>
</dbReference>
<evidence type="ECO:0000256" key="4">
    <source>
        <dbReference type="ARBA" id="ARBA00023163"/>
    </source>
</evidence>
<dbReference type="PROSITE" id="PS50217">
    <property type="entry name" value="BZIP"/>
    <property type="match status" value="1"/>
</dbReference>
<dbReference type="Pfam" id="PF00170">
    <property type="entry name" value="bZIP_1"/>
    <property type="match status" value="1"/>
</dbReference>
<gene>
    <name evidence="9" type="ORF">Nepgr_033491</name>
</gene>
<name>A0AAD3Y6M5_NEPGR</name>
<feature type="region of interest" description="Disordered" evidence="7">
    <location>
        <begin position="260"/>
        <end position="321"/>
    </location>
</feature>
<evidence type="ECO:0000256" key="1">
    <source>
        <dbReference type="ARBA" id="ARBA00004123"/>
    </source>
</evidence>
<evidence type="ECO:0000256" key="5">
    <source>
        <dbReference type="ARBA" id="ARBA00023242"/>
    </source>
</evidence>
<dbReference type="PANTHER" id="PTHR13690">
    <property type="entry name" value="TRANSCRIPTION FACTOR POSF21-RELATED"/>
    <property type="match status" value="1"/>
</dbReference>
<dbReference type="InterPro" id="IPR046347">
    <property type="entry name" value="bZIP_sf"/>
</dbReference>
<dbReference type="SUPFAM" id="SSF57959">
    <property type="entry name" value="Leucine zipper domain"/>
    <property type="match status" value="1"/>
</dbReference>
<comment type="caution">
    <text evidence="9">The sequence shown here is derived from an EMBL/GenBank/DDBJ whole genome shotgun (WGS) entry which is preliminary data.</text>
</comment>
<dbReference type="GO" id="GO:0003700">
    <property type="term" value="F:DNA-binding transcription factor activity"/>
    <property type="evidence" value="ECO:0007669"/>
    <property type="project" value="InterPro"/>
</dbReference>